<accession>A0A4R1K4E2</accession>
<dbReference type="Gene3D" id="3.30.450.20">
    <property type="entry name" value="PAS domain"/>
    <property type="match status" value="1"/>
</dbReference>
<evidence type="ECO:0000256" key="3">
    <source>
        <dbReference type="ARBA" id="ARBA00022500"/>
    </source>
</evidence>
<feature type="coiled-coil region" evidence="10">
    <location>
        <begin position="618"/>
        <end position="645"/>
    </location>
</feature>
<evidence type="ECO:0000256" key="7">
    <source>
        <dbReference type="ARBA" id="ARBA00023224"/>
    </source>
</evidence>
<dbReference type="PROSITE" id="PS50885">
    <property type="entry name" value="HAMP"/>
    <property type="match status" value="1"/>
</dbReference>
<evidence type="ECO:0000256" key="1">
    <source>
        <dbReference type="ARBA" id="ARBA00004651"/>
    </source>
</evidence>
<evidence type="ECO:0000256" key="5">
    <source>
        <dbReference type="ARBA" id="ARBA00022989"/>
    </source>
</evidence>
<reference evidence="14 15" key="1">
    <citation type="submission" date="2019-03" db="EMBL/GenBank/DDBJ databases">
        <title>Genomic Encyclopedia of Type Strains, Phase IV (KMG-IV): sequencing the most valuable type-strain genomes for metagenomic binning, comparative biology and taxonomic classification.</title>
        <authorList>
            <person name="Goeker M."/>
        </authorList>
    </citation>
    <scope>NUCLEOTIDE SEQUENCE [LARGE SCALE GENOMIC DNA]</scope>
    <source>
        <strain evidence="14 15">DSM 18577</strain>
    </source>
</reference>
<evidence type="ECO:0000313" key="15">
    <source>
        <dbReference type="Proteomes" id="UP000295565"/>
    </source>
</evidence>
<dbReference type="PRINTS" id="PR00260">
    <property type="entry name" value="CHEMTRNSDUCR"/>
</dbReference>
<dbReference type="PANTHER" id="PTHR32089:SF119">
    <property type="entry name" value="METHYL-ACCEPTING CHEMOTAXIS PROTEIN CTPL"/>
    <property type="match status" value="1"/>
</dbReference>
<evidence type="ECO:0000259" key="12">
    <source>
        <dbReference type="PROSITE" id="PS50111"/>
    </source>
</evidence>
<dbReference type="Gene3D" id="1.10.287.950">
    <property type="entry name" value="Methyl-accepting chemotaxis protein"/>
    <property type="match status" value="1"/>
</dbReference>
<dbReference type="InterPro" id="IPR004090">
    <property type="entry name" value="Chemotax_Me-accpt_rcpt"/>
</dbReference>
<dbReference type="GO" id="GO:0007165">
    <property type="term" value="P:signal transduction"/>
    <property type="evidence" value="ECO:0007669"/>
    <property type="project" value="UniProtKB-KW"/>
</dbReference>
<dbReference type="RefSeq" id="WP_131911923.1">
    <property type="nucleotide sequence ID" value="NZ_OU594967.1"/>
</dbReference>
<dbReference type="CDD" id="cd06225">
    <property type="entry name" value="HAMP"/>
    <property type="match status" value="1"/>
</dbReference>
<dbReference type="FunFam" id="1.10.287.950:FF:000001">
    <property type="entry name" value="Methyl-accepting chemotaxis sensory transducer"/>
    <property type="match status" value="1"/>
</dbReference>
<sequence length="742" mass="81881">MTFKRQMLLLLTGIGLIPMMIVSAVSIYIASTSIEQQVFSQLDSIRQMKSTSLKEYLGRLRGEVDMLAGDPALRESLQEFDHDFRNAKVSASDAARYRQELKNFYMSEFLPRLQKNRPLVSSAWVDNMVGQLNDREVWLQHRFLVANPHPVGSKDKLHQSKVNDDYDQHHKRLHGFLRDVQKEYGFYDIFLINREGEVLYSVYKEVDFATSLEHGPYKDTNLAAAFRKADKASQGQVVISDFKIYRPSYDGPAGFIAAPVFDNNGKHIGVIAAQFPLDKLNSLMAERNGLGRSGETLIIGDDHLLRTDSYRDPRKYSVLQSFLHPQTTKITSEASDRALAGQTGLAILPDYLGQDALTAYAPVKFDGLNWAILVKIDADEALATEYHLIEVAVCLIAGAIVIVVLIAIWFTKMALKPLGGEPVQMQRIVKAIADGNLNVDIPVSSPNSVAGAMHTMTHNLKQLVGNISEGASEQHAIAQRLSSVAVQTNQVLHEQVQQTSQVATAVYEMTESFREVGNNIQTAVDASANSQGQIEQSTEEVVRSSDELHHVADEFKVSAQTVDQLTQRVADISSVLSSIQKIADQTNLLALNAAIEAARAGEHGRGFSVVADEVRALAKNTQKETEQITQIIQSLTNEAANTQKQMHTSVERAETMCHQAAATADKLKAAAASLDEVNRMNDSIASASEEQNNVATEISMNVETLNSSITQTEESMSEIEKSVHDIAQSSEKLRALIQTFKV</sequence>
<dbReference type="OrthoDB" id="9806704at2"/>
<keyword evidence="10" id="KW-0175">Coiled coil</keyword>
<evidence type="ECO:0000256" key="8">
    <source>
        <dbReference type="ARBA" id="ARBA00029447"/>
    </source>
</evidence>
<feature type="domain" description="HAMP" evidence="13">
    <location>
        <begin position="424"/>
        <end position="465"/>
    </location>
</feature>
<dbReference type="PROSITE" id="PS50111">
    <property type="entry name" value="CHEMOTAXIS_TRANSDUC_2"/>
    <property type="match status" value="1"/>
</dbReference>
<dbReference type="PANTHER" id="PTHR32089">
    <property type="entry name" value="METHYL-ACCEPTING CHEMOTAXIS PROTEIN MCPB"/>
    <property type="match status" value="1"/>
</dbReference>
<evidence type="ECO:0000256" key="2">
    <source>
        <dbReference type="ARBA" id="ARBA00022475"/>
    </source>
</evidence>
<dbReference type="CDD" id="cd18773">
    <property type="entry name" value="PDC1_HK_sensor"/>
    <property type="match status" value="1"/>
</dbReference>
<dbReference type="Proteomes" id="UP000295565">
    <property type="component" value="Unassembled WGS sequence"/>
</dbReference>
<dbReference type="GO" id="GO:0004888">
    <property type="term" value="F:transmembrane signaling receptor activity"/>
    <property type="evidence" value="ECO:0007669"/>
    <property type="project" value="InterPro"/>
</dbReference>
<feature type="transmembrane region" description="Helical" evidence="11">
    <location>
        <begin position="386"/>
        <end position="410"/>
    </location>
</feature>
<comment type="caution">
    <text evidence="14">The sequence shown here is derived from an EMBL/GenBank/DDBJ whole genome shotgun (WGS) entry which is preliminary data.</text>
</comment>
<dbReference type="InterPro" id="IPR004089">
    <property type="entry name" value="MCPsignal_dom"/>
</dbReference>
<feature type="domain" description="Methyl-accepting transducer" evidence="12">
    <location>
        <begin position="470"/>
        <end position="706"/>
    </location>
</feature>
<keyword evidence="4 11" id="KW-0812">Transmembrane</keyword>
<comment type="subcellular location">
    <subcellularLocation>
        <location evidence="1">Cell membrane</location>
        <topology evidence="1">Multi-pass membrane protein</topology>
    </subcellularLocation>
</comment>
<dbReference type="GO" id="GO:0006935">
    <property type="term" value="P:chemotaxis"/>
    <property type="evidence" value="ECO:0007669"/>
    <property type="project" value="UniProtKB-KW"/>
</dbReference>
<evidence type="ECO:0000256" key="10">
    <source>
        <dbReference type="SAM" id="Coils"/>
    </source>
</evidence>
<keyword evidence="5 11" id="KW-1133">Transmembrane helix</keyword>
<dbReference type="CDD" id="cd11386">
    <property type="entry name" value="MCP_signal"/>
    <property type="match status" value="1"/>
</dbReference>
<dbReference type="Pfam" id="PF02743">
    <property type="entry name" value="dCache_1"/>
    <property type="match status" value="1"/>
</dbReference>
<dbReference type="SUPFAM" id="SSF58104">
    <property type="entry name" value="Methyl-accepting chemotaxis protein (MCP) signaling domain"/>
    <property type="match status" value="1"/>
</dbReference>
<dbReference type="InterPro" id="IPR003660">
    <property type="entry name" value="HAMP_dom"/>
</dbReference>
<dbReference type="SUPFAM" id="SSF103190">
    <property type="entry name" value="Sensory domain-like"/>
    <property type="match status" value="1"/>
</dbReference>
<evidence type="ECO:0000313" key="14">
    <source>
        <dbReference type="EMBL" id="TCK58988.1"/>
    </source>
</evidence>
<dbReference type="InterPro" id="IPR033479">
    <property type="entry name" value="dCache_1"/>
</dbReference>
<keyword evidence="2" id="KW-1003">Cell membrane</keyword>
<evidence type="ECO:0000259" key="13">
    <source>
        <dbReference type="PROSITE" id="PS50885"/>
    </source>
</evidence>
<dbReference type="Pfam" id="PF00015">
    <property type="entry name" value="MCPsignal"/>
    <property type="match status" value="1"/>
</dbReference>
<dbReference type="EMBL" id="SMGD01000011">
    <property type="protein sequence ID" value="TCK58988.1"/>
    <property type="molecule type" value="Genomic_DNA"/>
</dbReference>
<dbReference type="GO" id="GO:0005886">
    <property type="term" value="C:plasma membrane"/>
    <property type="evidence" value="ECO:0007669"/>
    <property type="project" value="UniProtKB-SubCell"/>
</dbReference>
<dbReference type="AlphaFoldDB" id="A0A4R1K4E2"/>
<protein>
    <submittedName>
        <fullName evidence="14">Methyl-accepting chemotaxis protein</fullName>
    </submittedName>
</protein>
<organism evidence="14 15">
    <name type="scientific">Celerinatantimonas diazotrophica</name>
    <dbReference type="NCBI Taxonomy" id="412034"/>
    <lineage>
        <taxon>Bacteria</taxon>
        <taxon>Pseudomonadati</taxon>
        <taxon>Pseudomonadota</taxon>
        <taxon>Gammaproteobacteria</taxon>
        <taxon>Celerinatantimonadaceae</taxon>
        <taxon>Celerinatantimonas</taxon>
    </lineage>
</organism>
<evidence type="ECO:0000256" key="4">
    <source>
        <dbReference type="ARBA" id="ARBA00022692"/>
    </source>
</evidence>
<dbReference type="InterPro" id="IPR029151">
    <property type="entry name" value="Sensor-like_sf"/>
</dbReference>
<name>A0A4R1K4E2_9GAMM</name>
<comment type="similarity">
    <text evidence="8">Belongs to the methyl-accepting chemotaxis (MCP) protein family.</text>
</comment>
<keyword evidence="6 11" id="KW-0472">Membrane</keyword>
<evidence type="ECO:0000256" key="11">
    <source>
        <dbReference type="SAM" id="Phobius"/>
    </source>
</evidence>
<gene>
    <name evidence="14" type="ORF">EV690_1151</name>
</gene>
<evidence type="ECO:0000256" key="6">
    <source>
        <dbReference type="ARBA" id="ARBA00023136"/>
    </source>
</evidence>
<keyword evidence="7 9" id="KW-0807">Transducer</keyword>
<proteinExistence type="inferred from homology"/>
<keyword evidence="15" id="KW-1185">Reference proteome</keyword>
<evidence type="ECO:0000256" key="9">
    <source>
        <dbReference type="PROSITE-ProRule" id="PRU00284"/>
    </source>
</evidence>
<keyword evidence="3" id="KW-0145">Chemotaxis</keyword>
<dbReference type="SMART" id="SM00283">
    <property type="entry name" value="MA"/>
    <property type="match status" value="1"/>
</dbReference>